<dbReference type="PANTHER" id="PTHR19134">
    <property type="entry name" value="RECEPTOR-TYPE TYROSINE-PROTEIN PHOSPHATASE"/>
    <property type="match status" value="1"/>
</dbReference>
<accession>A0ABY7F169</accession>
<evidence type="ECO:0000259" key="4">
    <source>
        <dbReference type="PROSITE" id="PS50055"/>
    </source>
</evidence>
<sequence>MEIKAQNVLLKIVLFVSFGFYLCGGTQCHSNCTDCDTIASSGLCRKCQDGFYPQVSNCLPCTYPNCRTCSNPLNCDSCKDGFWGETCIATCAEGCVDGTCNTSNGFCSCLMNFYGNKCDGNCSDNCLPSTCFGDNGNCVCIQGYFGASCRSQCGEYCADCKNVTSCSLCETGKFGSLCQSFCQCGGNACDIVTGMCLSCETDCLSCNDNVCSSCVSGKYGRRCEHTCSTTCNDGCDIQGNCQSCVLGYYGHQCEFGCNCMFGCDRLQGHCLNKACPINCNGTCDDSSQTCYSCNRGYHGQFCNLTCPAACPVNWDITVTVATWNVNRCVKVINVVKMMDYARSALRTVYHVSPTALVPVAKNRNMEKSAIYLATTSVQIKCAISKVYVFNCSSVSAFGSYCNLTCNYECNSSSCDRTTGACNSCKNNSVFGMFCNETCSPFCLGKECKRENGVCLNGCRDGYFGTKCDQECSHGCQNGSGTICDLEGACLGGCTEGFVGKRCTSATSNTSTIPAIVGGIGGVVVTAAIVVTILFLLRKRKTRKPDEEYTDDGVGNEYHTIGPVSDETPKSKTSPRTSGYSPAMYDTAADIVRIAETLEAPEEDELEIDLDEERRTQKRKVAKKVEENVYYIGIQDIEKRKVKVEELAVFVAGKTLAYYEEEFDKFSDGLTRSYDETRVKVTGFDTDYINANYIDGFRERNAYIASLGPMSKQMEDFGMFWNMIWQQKVEKIVMVTNLMEEGKEKCEQYWPRVGTTKDYSGVKVTCQSEDEYAEFTRRLLLLNDGEFQRQLHHLHFTAWPDRGIPEDVTALIEFRHKVLNSTAHLDGPTLEQYEFLHLALVHTLSFNSEQITEKQFQDYMIGTSKGDLIRQFKNITDTPHVHTDDEIVAKERNKSEKGKNRIGADIPGYEYRPRLYLGIRHGDSDYVNAVFVHAFRVKRKYIVAQSPMPNTVQDFLTLAYKENCSCIVSFEQSDGKKDIGEYYPADNQVLKKGQLSISCGKEKVTKEYSIQKSEGGKSTLRHFEFTDWNQTGNVPCSPANYVAFLRDVKVASSNGPVLIHCRDGGNKSGLFCVMAFLLEKMIVEHEVSVVNAVRRVKARRPNAVANQAQFDFCHDCVLEFVRSFKTYSNFSEVR</sequence>
<feature type="compositionally biased region" description="Polar residues" evidence="1">
    <location>
        <begin position="570"/>
        <end position="579"/>
    </location>
</feature>
<feature type="region of interest" description="Disordered" evidence="1">
    <location>
        <begin position="545"/>
        <end position="579"/>
    </location>
</feature>
<gene>
    <name evidence="6" type="ORF">MAR_030531</name>
</gene>
<evidence type="ECO:0000313" key="6">
    <source>
        <dbReference type="EMBL" id="WAR15937.1"/>
    </source>
</evidence>
<feature type="chain" id="PRO_5046722622" evidence="3">
    <location>
        <begin position="29"/>
        <end position="1133"/>
    </location>
</feature>
<dbReference type="PROSITE" id="PS50056">
    <property type="entry name" value="TYR_PHOSPHATASE_2"/>
    <property type="match status" value="1"/>
</dbReference>
<evidence type="ECO:0000313" key="7">
    <source>
        <dbReference type="Proteomes" id="UP001164746"/>
    </source>
</evidence>
<name>A0ABY7F169_MYAAR</name>
<dbReference type="InterPro" id="IPR000242">
    <property type="entry name" value="PTP_cat"/>
</dbReference>
<evidence type="ECO:0000256" key="1">
    <source>
        <dbReference type="SAM" id="MobiDB-lite"/>
    </source>
</evidence>
<dbReference type="SUPFAM" id="SSF57184">
    <property type="entry name" value="Growth factor receptor domain"/>
    <property type="match status" value="2"/>
</dbReference>
<keyword evidence="7" id="KW-1185">Reference proteome</keyword>
<dbReference type="InterPro" id="IPR050348">
    <property type="entry name" value="Protein-Tyr_Phosphatase"/>
</dbReference>
<feature type="transmembrane region" description="Helical" evidence="2">
    <location>
        <begin position="512"/>
        <end position="536"/>
    </location>
</feature>
<proteinExistence type="predicted"/>
<evidence type="ECO:0000259" key="5">
    <source>
        <dbReference type="PROSITE" id="PS50056"/>
    </source>
</evidence>
<dbReference type="SMART" id="SM00194">
    <property type="entry name" value="PTPc"/>
    <property type="match status" value="2"/>
</dbReference>
<dbReference type="EMBL" id="CP111021">
    <property type="protein sequence ID" value="WAR15937.1"/>
    <property type="molecule type" value="Genomic_DNA"/>
</dbReference>
<organism evidence="6 7">
    <name type="scientific">Mya arenaria</name>
    <name type="common">Soft-shell clam</name>
    <dbReference type="NCBI Taxonomy" id="6604"/>
    <lineage>
        <taxon>Eukaryota</taxon>
        <taxon>Metazoa</taxon>
        <taxon>Spiralia</taxon>
        <taxon>Lophotrochozoa</taxon>
        <taxon>Mollusca</taxon>
        <taxon>Bivalvia</taxon>
        <taxon>Autobranchia</taxon>
        <taxon>Heteroconchia</taxon>
        <taxon>Euheterodonta</taxon>
        <taxon>Imparidentia</taxon>
        <taxon>Neoheterodontei</taxon>
        <taxon>Myida</taxon>
        <taxon>Myoidea</taxon>
        <taxon>Myidae</taxon>
        <taxon>Mya</taxon>
    </lineage>
</organism>
<dbReference type="SUPFAM" id="SSF52799">
    <property type="entry name" value="(Phosphotyrosine protein) phosphatases II"/>
    <property type="match status" value="2"/>
</dbReference>
<dbReference type="InterPro" id="IPR029021">
    <property type="entry name" value="Prot-tyrosine_phosphatase-like"/>
</dbReference>
<keyword evidence="2" id="KW-0812">Transmembrane</keyword>
<dbReference type="PANTHER" id="PTHR19134:SF449">
    <property type="entry name" value="TYROSINE-PROTEIN PHOSPHATASE 1"/>
    <property type="match status" value="1"/>
</dbReference>
<keyword evidence="3" id="KW-0732">Signal</keyword>
<feature type="signal peptide" evidence="3">
    <location>
        <begin position="1"/>
        <end position="28"/>
    </location>
</feature>
<dbReference type="InterPro" id="IPR003595">
    <property type="entry name" value="Tyr_Pase_cat"/>
</dbReference>
<dbReference type="Gene3D" id="3.90.190.10">
    <property type="entry name" value="Protein tyrosine phosphatase superfamily"/>
    <property type="match status" value="2"/>
</dbReference>
<dbReference type="InterPro" id="IPR000387">
    <property type="entry name" value="Tyr_Pase_dom"/>
</dbReference>
<dbReference type="SMART" id="SM00181">
    <property type="entry name" value="EGF"/>
    <property type="match status" value="9"/>
</dbReference>
<keyword evidence="2" id="KW-0472">Membrane</keyword>
<evidence type="ECO:0000256" key="3">
    <source>
        <dbReference type="SAM" id="SignalP"/>
    </source>
</evidence>
<feature type="domain" description="Tyrosine specific protein phosphatases" evidence="5">
    <location>
        <begin position="1038"/>
        <end position="1110"/>
    </location>
</feature>
<protein>
    <submittedName>
        <fullName evidence="6">PTPRS-like protein</fullName>
    </submittedName>
</protein>
<dbReference type="PROSITE" id="PS50055">
    <property type="entry name" value="TYR_PHOSPHATASE_PTP"/>
    <property type="match status" value="1"/>
</dbReference>
<dbReference type="InterPro" id="IPR000742">
    <property type="entry name" value="EGF"/>
</dbReference>
<dbReference type="SMART" id="SM00404">
    <property type="entry name" value="PTPc_motif"/>
    <property type="match status" value="1"/>
</dbReference>
<dbReference type="CDD" id="cd00047">
    <property type="entry name" value="PTPc"/>
    <property type="match status" value="2"/>
</dbReference>
<dbReference type="PRINTS" id="PR00700">
    <property type="entry name" value="PRTYPHPHTASE"/>
</dbReference>
<dbReference type="InterPro" id="IPR009030">
    <property type="entry name" value="Growth_fac_rcpt_cys_sf"/>
</dbReference>
<evidence type="ECO:0000256" key="2">
    <source>
        <dbReference type="SAM" id="Phobius"/>
    </source>
</evidence>
<keyword evidence="2" id="KW-1133">Transmembrane helix</keyword>
<dbReference type="Pfam" id="PF00102">
    <property type="entry name" value="Y_phosphatase"/>
    <property type="match status" value="2"/>
</dbReference>
<reference evidence="6" key="1">
    <citation type="submission" date="2022-11" db="EMBL/GenBank/DDBJ databases">
        <title>Centuries of genome instability and evolution in soft-shell clam transmissible cancer (bioRxiv).</title>
        <authorList>
            <person name="Hart S.F.M."/>
            <person name="Yonemitsu M.A."/>
            <person name="Giersch R.M."/>
            <person name="Beal B.F."/>
            <person name="Arriagada G."/>
            <person name="Davis B.W."/>
            <person name="Ostrander E.A."/>
            <person name="Goff S.P."/>
            <person name="Metzger M.J."/>
        </authorList>
    </citation>
    <scope>NUCLEOTIDE SEQUENCE</scope>
    <source>
        <strain evidence="6">MELC-2E11</strain>
        <tissue evidence="6">Siphon/mantle</tissue>
    </source>
</reference>
<dbReference type="Proteomes" id="UP001164746">
    <property type="component" value="Chromosome 10"/>
</dbReference>
<feature type="domain" description="Tyrosine-protein phosphatase" evidence="4">
    <location>
        <begin position="673"/>
        <end position="1119"/>
    </location>
</feature>